<dbReference type="InterPro" id="IPR036928">
    <property type="entry name" value="AS_sf"/>
</dbReference>
<dbReference type="Gene3D" id="3.90.1300.10">
    <property type="entry name" value="Amidase signature (AS) domain"/>
    <property type="match status" value="1"/>
</dbReference>
<dbReference type="EMBL" id="CP146275">
    <property type="protein sequence ID" value="WWT31844.1"/>
    <property type="molecule type" value="Genomic_DNA"/>
</dbReference>
<evidence type="ECO:0000313" key="4">
    <source>
        <dbReference type="EMBL" id="WWT31844.1"/>
    </source>
</evidence>
<dbReference type="Proteomes" id="UP001369958">
    <property type="component" value="Chromosome"/>
</dbReference>
<protein>
    <recommendedName>
        <fullName evidence="2">Indoleacetamide hydrolase</fullName>
    </recommendedName>
</protein>
<gene>
    <name evidence="4" type="ORF">V6617_12590</name>
</gene>
<name>A0ABZ2HXL1_9HYPH</name>
<sequence>MNPADFDIETAGARLRAGQLSAQDLIEAHLARIDARDGAINAFVARNDAAVRAAARKADADFASGVDHGPLHGIPVAIKDMVDTADFPTRYGSALYADHTPEADATCVENLKKAGAIILGKVATYEFATVGPSFDTPFPPARNPWNLERITGGSSSGSAAAVAAGLVRIAIGTDTGGSVRSPASYCGIVGLKPTFGLVAERGVFPLSSSLDHVGILAASAAEAGLAMAALDHSSQPDTRHETNLADLTIGYARDWFASDPQTDSGVLGAIDAAASLLSMLGARVVEVEMPPYGVFEAAGAAILHAQAFALHRERLARQSEKFGTKAFRTLIAGASLDKDDLAVATRAASRLKRALNDEVFARCDALIAPTTLTPAPALAAFRGDSAVWTPMRTIAFNVTGHPAISIPSGFVDGLPIGLQIAGPAYSEALLCRIGAAFERASDFSAQQPPHAADTV</sequence>
<dbReference type="InterPro" id="IPR023631">
    <property type="entry name" value="Amidase_dom"/>
</dbReference>
<dbReference type="PANTHER" id="PTHR11895">
    <property type="entry name" value="TRANSAMIDASE"/>
    <property type="match status" value="1"/>
</dbReference>
<evidence type="ECO:0000313" key="5">
    <source>
        <dbReference type="Proteomes" id="UP001369958"/>
    </source>
</evidence>
<dbReference type="RefSeq" id="WP_338607305.1">
    <property type="nucleotide sequence ID" value="NZ_CP146275.1"/>
</dbReference>
<organism evidence="4 5">
    <name type="scientific">Pelagibacterium nitratireducens</name>
    <dbReference type="NCBI Taxonomy" id="1046114"/>
    <lineage>
        <taxon>Bacteria</taxon>
        <taxon>Pseudomonadati</taxon>
        <taxon>Pseudomonadota</taxon>
        <taxon>Alphaproteobacteria</taxon>
        <taxon>Hyphomicrobiales</taxon>
        <taxon>Devosiaceae</taxon>
        <taxon>Pelagibacterium</taxon>
    </lineage>
</organism>
<proteinExistence type="predicted"/>
<evidence type="ECO:0000259" key="3">
    <source>
        <dbReference type="Pfam" id="PF01425"/>
    </source>
</evidence>
<feature type="domain" description="Amidase" evidence="3">
    <location>
        <begin position="24"/>
        <end position="431"/>
    </location>
</feature>
<dbReference type="SUPFAM" id="SSF75304">
    <property type="entry name" value="Amidase signature (AS) enzymes"/>
    <property type="match status" value="1"/>
</dbReference>
<reference evidence="4 5" key="1">
    <citation type="submission" date="2024-02" db="EMBL/GenBank/DDBJ databases">
        <title>Complete genome sequence of Pelagibacterium nitratireducens ZH15.</title>
        <authorList>
            <person name="Zhao L.H."/>
        </authorList>
    </citation>
    <scope>NUCLEOTIDE SEQUENCE [LARGE SCALE GENOMIC DNA]</scope>
    <source>
        <strain evidence="4 5">ZH15</strain>
    </source>
</reference>
<comment type="function">
    <text evidence="1">Hydrolyzes indole-3-acetamide (IAM) into indole-3-acetic acid (IAA).</text>
</comment>
<dbReference type="InterPro" id="IPR000120">
    <property type="entry name" value="Amidase"/>
</dbReference>
<dbReference type="Pfam" id="PF01425">
    <property type="entry name" value="Amidase"/>
    <property type="match status" value="1"/>
</dbReference>
<dbReference type="InterPro" id="IPR020556">
    <property type="entry name" value="Amidase_CS"/>
</dbReference>
<evidence type="ECO:0000256" key="2">
    <source>
        <dbReference type="ARBA" id="ARBA00021874"/>
    </source>
</evidence>
<accession>A0ABZ2HXL1</accession>
<dbReference type="PROSITE" id="PS00571">
    <property type="entry name" value="AMIDASES"/>
    <property type="match status" value="1"/>
</dbReference>
<evidence type="ECO:0000256" key="1">
    <source>
        <dbReference type="ARBA" id="ARBA00003871"/>
    </source>
</evidence>
<keyword evidence="5" id="KW-1185">Reference proteome</keyword>
<dbReference type="PANTHER" id="PTHR11895:SF176">
    <property type="entry name" value="AMIDASE AMID-RELATED"/>
    <property type="match status" value="1"/>
</dbReference>